<dbReference type="Proteomes" id="UP000570361">
    <property type="component" value="Unassembled WGS sequence"/>
</dbReference>
<name>A0A7W5FKH5_9BACL</name>
<sequence>MSGKRVVTNEQSVSQDCEYISYRNKVTHRVGPSIHGTGEKKYVKLISGKVDDKKPSFA</sequence>
<dbReference type="RefSeq" id="WP_183597376.1">
    <property type="nucleotide sequence ID" value="NZ_JACHXK010000001.1"/>
</dbReference>
<protein>
    <submittedName>
        <fullName evidence="1">Uncharacterized protein</fullName>
    </submittedName>
</protein>
<dbReference type="EMBL" id="JACHXK010000001">
    <property type="protein sequence ID" value="MBB3108175.1"/>
    <property type="molecule type" value="Genomic_DNA"/>
</dbReference>
<reference evidence="1 2" key="1">
    <citation type="submission" date="2020-08" db="EMBL/GenBank/DDBJ databases">
        <title>Genomic Encyclopedia of Type Strains, Phase III (KMG-III): the genomes of soil and plant-associated and newly described type strains.</title>
        <authorList>
            <person name="Whitman W."/>
        </authorList>
    </citation>
    <scope>NUCLEOTIDE SEQUENCE [LARGE SCALE GENOMIC DNA]</scope>
    <source>
        <strain evidence="1 2">CECT 5862</strain>
    </source>
</reference>
<proteinExistence type="predicted"/>
<organism evidence="1 2">
    <name type="scientific">Paenibacillus phyllosphaerae</name>
    <dbReference type="NCBI Taxonomy" id="274593"/>
    <lineage>
        <taxon>Bacteria</taxon>
        <taxon>Bacillati</taxon>
        <taxon>Bacillota</taxon>
        <taxon>Bacilli</taxon>
        <taxon>Bacillales</taxon>
        <taxon>Paenibacillaceae</taxon>
        <taxon>Paenibacillus</taxon>
    </lineage>
</organism>
<dbReference type="AlphaFoldDB" id="A0A7W5FKH5"/>
<comment type="caution">
    <text evidence="1">The sequence shown here is derived from an EMBL/GenBank/DDBJ whole genome shotgun (WGS) entry which is preliminary data.</text>
</comment>
<accession>A0A7W5FKH5</accession>
<evidence type="ECO:0000313" key="2">
    <source>
        <dbReference type="Proteomes" id="UP000570361"/>
    </source>
</evidence>
<gene>
    <name evidence="1" type="ORF">FHS18_000203</name>
</gene>
<evidence type="ECO:0000313" key="1">
    <source>
        <dbReference type="EMBL" id="MBB3108175.1"/>
    </source>
</evidence>
<keyword evidence="2" id="KW-1185">Reference proteome</keyword>